<proteinExistence type="predicted"/>
<dbReference type="InterPro" id="IPR011993">
    <property type="entry name" value="PH-like_dom_sf"/>
</dbReference>
<dbReference type="PANTHER" id="PTHR11243">
    <property type="entry name" value="GROWTH FACTOR RECEPTOR-BOUND PROTEIN"/>
    <property type="match status" value="1"/>
</dbReference>
<keyword evidence="1" id="KW-0675">Receptor</keyword>
<protein>
    <submittedName>
        <fullName evidence="1">Growth factor receptor-bound protein 7</fullName>
    </submittedName>
</protein>
<sequence>GPTLTPGGIVTTAAATELAVPERRFRTTAGRRSVKFWIFSVTNRGTNALYGVSESSVKAHFRVTLMCGFPQLNSRPGPGWRERGWLTAGGEYVLHMHTRSCYQARMQRAETEHPLLIFLHGSLICHEIIDIGAVKVRRGTVELANYITFHRPPVHVSRCETTKLNNGLQTLTFLTLIASLPPSDIAINLLVVSLFLLQDNEQLITLAHLSDYNVYRIPNAKRVFGAPFEWGACLRPNSNAEAEDTEAGEPGIKVIIFENEKSRTCWLTAMRLAKTLIHFTRNLRSLTISIELGLVFVNLRGIESKIKDVAVTSVFLSRLLPVSRNDNDNEKVNRSDHSNKSHG</sequence>
<dbReference type="AlphaFoldDB" id="A0A151WH01"/>
<organism evidence="1 2">
    <name type="scientific">Mycetomoellerius zeteki</name>
    <dbReference type="NCBI Taxonomy" id="64791"/>
    <lineage>
        <taxon>Eukaryota</taxon>
        <taxon>Metazoa</taxon>
        <taxon>Ecdysozoa</taxon>
        <taxon>Arthropoda</taxon>
        <taxon>Hexapoda</taxon>
        <taxon>Insecta</taxon>
        <taxon>Pterygota</taxon>
        <taxon>Neoptera</taxon>
        <taxon>Endopterygota</taxon>
        <taxon>Hymenoptera</taxon>
        <taxon>Apocrita</taxon>
        <taxon>Aculeata</taxon>
        <taxon>Formicoidea</taxon>
        <taxon>Formicidae</taxon>
        <taxon>Myrmicinae</taxon>
        <taxon>Mycetomoellerius</taxon>
    </lineage>
</organism>
<dbReference type="PANTHER" id="PTHR11243:SF38">
    <property type="entry name" value="GROWTH FACTOR RECEPTOR-BOUND PROTEIN 14-LIKE ISOFORM X1"/>
    <property type="match status" value="1"/>
</dbReference>
<dbReference type="Gene3D" id="2.30.29.30">
    <property type="entry name" value="Pleckstrin-homology domain (PH domain)/Phosphotyrosine-binding domain (PTB)"/>
    <property type="match status" value="1"/>
</dbReference>
<dbReference type="STRING" id="64791.A0A151WH01"/>
<evidence type="ECO:0000313" key="2">
    <source>
        <dbReference type="Proteomes" id="UP000075809"/>
    </source>
</evidence>
<dbReference type="Proteomes" id="UP000075809">
    <property type="component" value="Unassembled WGS sequence"/>
</dbReference>
<keyword evidence="2" id="KW-1185">Reference proteome</keyword>
<evidence type="ECO:0000313" key="1">
    <source>
        <dbReference type="EMBL" id="KYQ47110.1"/>
    </source>
</evidence>
<reference evidence="1 2" key="1">
    <citation type="submission" date="2015-09" db="EMBL/GenBank/DDBJ databases">
        <title>Trachymyrmex zeteki WGS genome.</title>
        <authorList>
            <person name="Nygaard S."/>
            <person name="Hu H."/>
            <person name="Boomsma J."/>
            <person name="Zhang G."/>
        </authorList>
    </citation>
    <scope>NUCLEOTIDE SEQUENCE [LARGE SCALE GENOMIC DNA]</scope>
    <source>
        <strain evidence="1">Tzet28-1</strain>
        <tissue evidence="1">Whole body</tissue>
    </source>
</reference>
<feature type="non-terminal residue" evidence="1">
    <location>
        <position position="1"/>
    </location>
</feature>
<gene>
    <name evidence="1" type="ORF">ALC60_13856</name>
</gene>
<dbReference type="InterPro" id="IPR039664">
    <property type="entry name" value="GRB/APBB1IP"/>
</dbReference>
<name>A0A151WH01_9HYME</name>
<dbReference type="EMBL" id="KQ983136">
    <property type="protein sequence ID" value="KYQ47110.1"/>
    <property type="molecule type" value="Genomic_DNA"/>
</dbReference>
<accession>A0A151WH01</accession>